<dbReference type="AlphaFoldDB" id="A0A1W1XQB3"/>
<sequence>MSVWAEVEDSLHELRAASPTRDFRAARERVFSHIDRYVDELLPQDGQLGAIFFSARGVLGCEWPATSDLLKRAFPKFIRSFTFWDDGFLPTNQRGCIKCFV</sequence>
<accession>A0A1W1XQB3</accession>
<dbReference type="Pfam" id="PF20208">
    <property type="entry name" value="ARPP-1"/>
    <property type="match status" value="1"/>
</dbReference>
<dbReference type="OrthoDB" id="9796904at2"/>
<evidence type="ECO:0000313" key="3">
    <source>
        <dbReference type="Proteomes" id="UP000192783"/>
    </source>
</evidence>
<dbReference type="EMBL" id="FWXF01000015">
    <property type="protein sequence ID" value="SMC26042.1"/>
    <property type="molecule type" value="Genomic_DNA"/>
</dbReference>
<organism evidence="2 3">
    <name type="scientific">Desulfacinum hydrothermale DSM 13146</name>
    <dbReference type="NCBI Taxonomy" id="1121390"/>
    <lineage>
        <taxon>Bacteria</taxon>
        <taxon>Pseudomonadati</taxon>
        <taxon>Thermodesulfobacteriota</taxon>
        <taxon>Syntrophobacteria</taxon>
        <taxon>Syntrophobacterales</taxon>
        <taxon>Syntrophobacteraceae</taxon>
        <taxon>Desulfacinum</taxon>
    </lineage>
</organism>
<proteinExistence type="predicted"/>
<name>A0A1W1XQB3_9BACT</name>
<evidence type="ECO:0000259" key="1">
    <source>
        <dbReference type="Pfam" id="PF20208"/>
    </source>
</evidence>
<evidence type="ECO:0000313" key="2">
    <source>
        <dbReference type="EMBL" id="SMC26042.1"/>
    </source>
</evidence>
<protein>
    <recommendedName>
        <fullName evidence="1">ARG and Rhodanese-Phosphatase-superfamily-associated domain-containing protein</fullName>
    </recommendedName>
</protein>
<reference evidence="2 3" key="1">
    <citation type="submission" date="2017-04" db="EMBL/GenBank/DDBJ databases">
        <authorList>
            <person name="Afonso C.L."/>
            <person name="Miller P.J."/>
            <person name="Scott M.A."/>
            <person name="Spackman E."/>
            <person name="Goraichik I."/>
            <person name="Dimitrov K.M."/>
            <person name="Suarez D.L."/>
            <person name="Swayne D.E."/>
        </authorList>
    </citation>
    <scope>NUCLEOTIDE SEQUENCE [LARGE SCALE GENOMIC DNA]</scope>
    <source>
        <strain evidence="2 3">DSM 13146</strain>
    </source>
</reference>
<dbReference type="InterPro" id="IPR046699">
    <property type="entry name" value="ARPP-1"/>
</dbReference>
<feature type="domain" description="ARG and Rhodanese-Phosphatase-superfamily-associated" evidence="1">
    <location>
        <begin position="2"/>
        <end position="82"/>
    </location>
</feature>
<gene>
    <name evidence="2" type="ORF">SAMN02746041_02510</name>
</gene>
<keyword evidence="3" id="KW-1185">Reference proteome</keyword>
<dbReference type="Proteomes" id="UP000192783">
    <property type="component" value="Unassembled WGS sequence"/>
</dbReference>